<sequence>MILRFRTSESASLIRYFCLCLLRKPDVRWSIEKISVRLPLTCIISYFGITLSIEFSLKIRRERSVVKIFKDSSARATIRARVVFVRQKTRKLFKSGGSF</sequence>
<dbReference type="EMBL" id="BMAW01079583">
    <property type="protein sequence ID" value="GFU15921.1"/>
    <property type="molecule type" value="Genomic_DNA"/>
</dbReference>
<evidence type="ECO:0000313" key="2">
    <source>
        <dbReference type="Proteomes" id="UP000887013"/>
    </source>
</evidence>
<gene>
    <name evidence="1" type="ORF">NPIL_253921</name>
</gene>
<name>A0A8X6QF69_NEPPI</name>
<accession>A0A8X6QF69</accession>
<dbReference type="AlphaFoldDB" id="A0A8X6QF69"/>
<proteinExistence type="predicted"/>
<evidence type="ECO:0000313" key="1">
    <source>
        <dbReference type="EMBL" id="GFU15921.1"/>
    </source>
</evidence>
<protein>
    <submittedName>
        <fullName evidence="1">Uncharacterized protein</fullName>
    </submittedName>
</protein>
<keyword evidence="2" id="KW-1185">Reference proteome</keyword>
<comment type="caution">
    <text evidence="1">The sequence shown here is derived from an EMBL/GenBank/DDBJ whole genome shotgun (WGS) entry which is preliminary data.</text>
</comment>
<dbReference type="Proteomes" id="UP000887013">
    <property type="component" value="Unassembled WGS sequence"/>
</dbReference>
<reference evidence="1" key="1">
    <citation type="submission" date="2020-08" db="EMBL/GenBank/DDBJ databases">
        <title>Multicomponent nature underlies the extraordinary mechanical properties of spider dragline silk.</title>
        <authorList>
            <person name="Kono N."/>
            <person name="Nakamura H."/>
            <person name="Mori M."/>
            <person name="Yoshida Y."/>
            <person name="Ohtoshi R."/>
            <person name="Malay A.D."/>
            <person name="Moran D.A.P."/>
            <person name="Tomita M."/>
            <person name="Numata K."/>
            <person name="Arakawa K."/>
        </authorList>
    </citation>
    <scope>NUCLEOTIDE SEQUENCE</scope>
</reference>
<organism evidence="1 2">
    <name type="scientific">Nephila pilipes</name>
    <name type="common">Giant wood spider</name>
    <name type="synonym">Nephila maculata</name>
    <dbReference type="NCBI Taxonomy" id="299642"/>
    <lineage>
        <taxon>Eukaryota</taxon>
        <taxon>Metazoa</taxon>
        <taxon>Ecdysozoa</taxon>
        <taxon>Arthropoda</taxon>
        <taxon>Chelicerata</taxon>
        <taxon>Arachnida</taxon>
        <taxon>Araneae</taxon>
        <taxon>Araneomorphae</taxon>
        <taxon>Entelegynae</taxon>
        <taxon>Araneoidea</taxon>
        <taxon>Nephilidae</taxon>
        <taxon>Nephila</taxon>
    </lineage>
</organism>